<keyword evidence="3 7" id="KW-0812">Transmembrane</keyword>
<name>A0ABP8YIS6_9ACTN</name>
<evidence type="ECO:0000313" key="8">
    <source>
        <dbReference type="EMBL" id="GAA4728518.1"/>
    </source>
</evidence>
<protein>
    <submittedName>
        <fullName evidence="8">ABC transporter permease</fullName>
    </submittedName>
</protein>
<dbReference type="RefSeq" id="WP_345525470.1">
    <property type="nucleotide sequence ID" value="NZ_BAABKN010000006.1"/>
</dbReference>
<comment type="caution">
    <text evidence="8">The sequence shown here is derived from an EMBL/GenBank/DDBJ whole genome shotgun (WGS) entry which is preliminary data.</text>
</comment>
<reference evidence="9" key="1">
    <citation type="journal article" date="2019" name="Int. J. Syst. Evol. Microbiol.">
        <title>The Global Catalogue of Microorganisms (GCM) 10K type strain sequencing project: providing services to taxonomists for standard genome sequencing and annotation.</title>
        <authorList>
            <consortium name="The Broad Institute Genomics Platform"/>
            <consortium name="The Broad Institute Genome Sequencing Center for Infectious Disease"/>
            <person name="Wu L."/>
            <person name="Ma J."/>
        </authorList>
    </citation>
    <scope>NUCLEOTIDE SEQUENCE [LARGE SCALE GENOMIC DNA]</scope>
    <source>
        <strain evidence="9">JCM 18532</strain>
    </source>
</reference>
<feature type="transmembrane region" description="Helical" evidence="7">
    <location>
        <begin position="186"/>
        <end position="207"/>
    </location>
</feature>
<feature type="transmembrane region" description="Helical" evidence="7">
    <location>
        <begin position="116"/>
        <end position="141"/>
    </location>
</feature>
<feature type="transmembrane region" description="Helical" evidence="7">
    <location>
        <begin position="236"/>
        <end position="259"/>
    </location>
</feature>
<evidence type="ECO:0000256" key="2">
    <source>
        <dbReference type="ARBA" id="ARBA00022475"/>
    </source>
</evidence>
<dbReference type="Pfam" id="PF02653">
    <property type="entry name" value="BPD_transp_2"/>
    <property type="match status" value="1"/>
</dbReference>
<dbReference type="InterPro" id="IPR001851">
    <property type="entry name" value="ABC_transp_permease"/>
</dbReference>
<keyword evidence="9" id="KW-1185">Reference proteome</keyword>
<evidence type="ECO:0000256" key="5">
    <source>
        <dbReference type="ARBA" id="ARBA00023136"/>
    </source>
</evidence>
<feature type="transmembrane region" description="Helical" evidence="7">
    <location>
        <begin position="41"/>
        <end position="61"/>
    </location>
</feature>
<sequence length="363" mass="38236">MNTDVAPLDRDAHADDAGPSPASRSRRHRFLASLSPANISVLYLAVAIVILFSLWIPDLFLTSITLKTLLNNNAIPAFAALALLLPLAAGLINLAVGAQVGAASMLTGWLLVNQGYGIWITVAICLGMGIAVGIISGYLIVYWRIDSFIATLGISSLLAAFTSGLSGGRQILGMPERFAELGSSTLFGLTYPVWILLVVALVLWYFLEKTPAGRRIYAVGGNIDAAKLSGVRTSRVIILSLVIGGAISAGAGVLLTAQLANADPTLGPGYLLIAFTATFFGATQFGGRFNVWGTVLAVYVIAAGVKGLQLAGAPVWIPDAFNGAALLVAVAMATFKRSGRSSFWDPISRLLPWRRSKRTAFST</sequence>
<dbReference type="PANTHER" id="PTHR32196:SF72">
    <property type="entry name" value="RIBOSE IMPORT PERMEASE PROTEIN RBSC"/>
    <property type="match status" value="1"/>
</dbReference>
<organism evidence="8 9">
    <name type="scientific">Nocardioides endophyticus</name>
    <dbReference type="NCBI Taxonomy" id="1353775"/>
    <lineage>
        <taxon>Bacteria</taxon>
        <taxon>Bacillati</taxon>
        <taxon>Actinomycetota</taxon>
        <taxon>Actinomycetes</taxon>
        <taxon>Propionibacteriales</taxon>
        <taxon>Nocardioidaceae</taxon>
        <taxon>Nocardioides</taxon>
    </lineage>
</organism>
<dbReference type="PANTHER" id="PTHR32196">
    <property type="entry name" value="ABC TRANSPORTER PERMEASE PROTEIN YPHD-RELATED-RELATED"/>
    <property type="match status" value="1"/>
</dbReference>
<keyword evidence="5 7" id="KW-0472">Membrane</keyword>
<gene>
    <name evidence="8" type="ORF">GCM10023350_09560</name>
</gene>
<feature type="compositionally biased region" description="Basic and acidic residues" evidence="6">
    <location>
        <begin position="7"/>
        <end position="16"/>
    </location>
</feature>
<feature type="transmembrane region" description="Helical" evidence="7">
    <location>
        <begin position="289"/>
        <end position="309"/>
    </location>
</feature>
<evidence type="ECO:0000256" key="4">
    <source>
        <dbReference type="ARBA" id="ARBA00022989"/>
    </source>
</evidence>
<keyword evidence="4 7" id="KW-1133">Transmembrane helix</keyword>
<feature type="transmembrane region" description="Helical" evidence="7">
    <location>
        <begin position="73"/>
        <end position="96"/>
    </location>
</feature>
<proteinExistence type="predicted"/>
<evidence type="ECO:0000256" key="3">
    <source>
        <dbReference type="ARBA" id="ARBA00022692"/>
    </source>
</evidence>
<keyword evidence="2" id="KW-1003">Cell membrane</keyword>
<dbReference type="CDD" id="cd06579">
    <property type="entry name" value="TM_PBP1_transp_AraH_like"/>
    <property type="match status" value="1"/>
</dbReference>
<dbReference type="Proteomes" id="UP001499882">
    <property type="component" value="Unassembled WGS sequence"/>
</dbReference>
<evidence type="ECO:0000256" key="1">
    <source>
        <dbReference type="ARBA" id="ARBA00004651"/>
    </source>
</evidence>
<evidence type="ECO:0000256" key="6">
    <source>
        <dbReference type="SAM" id="MobiDB-lite"/>
    </source>
</evidence>
<feature type="transmembrane region" description="Helical" evidence="7">
    <location>
        <begin position="315"/>
        <end position="335"/>
    </location>
</feature>
<feature type="transmembrane region" description="Helical" evidence="7">
    <location>
        <begin position="148"/>
        <end position="166"/>
    </location>
</feature>
<comment type="subcellular location">
    <subcellularLocation>
        <location evidence="1">Cell membrane</location>
        <topology evidence="1">Multi-pass membrane protein</topology>
    </subcellularLocation>
</comment>
<evidence type="ECO:0000256" key="7">
    <source>
        <dbReference type="SAM" id="Phobius"/>
    </source>
</evidence>
<dbReference type="EMBL" id="BAABKN010000006">
    <property type="protein sequence ID" value="GAA4728518.1"/>
    <property type="molecule type" value="Genomic_DNA"/>
</dbReference>
<evidence type="ECO:0000313" key="9">
    <source>
        <dbReference type="Proteomes" id="UP001499882"/>
    </source>
</evidence>
<feature type="region of interest" description="Disordered" evidence="6">
    <location>
        <begin position="1"/>
        <end position="24"/>
    </location>
</feature>
<feature type="transmembrane region" description="Helical" evidence="7">
    <location>
        <begin position="265"/>
        <end position="282"/>
    </location>
</feature>
<accession>A0ABP8YIS6</accession>